<dbReference type="SMART" id="SM01016">
    <property type="entry name" value="Arg_tRNA_synt_N"/>
    <property type="match status" value="1"/>
</dbReference>
<keyword evidence="4 11" id="KW-0963">Cytoplasm</keyword>
<dbReference type="InterPro" id="IPR009080">
    <property type="entry name" value="tRNAsynth_Ia_anticodon-bd"/>
</dbReference>
<dbReference type="GO" id="GO:0005524">
    <property type="term" value="F:ATP binding"/>
    <property type="evidence" value="ECO:0007669"/>
    <property type="project" value="UniProtKB-UniRule"/>
</dbReference>
<dbReference type="InterPro" id="IPR036695">
    <property type="entry name" value="Arg-tRNA-synth_N_sf"/>
</dbReference>
<dbReference type="InterPro" id="IPR001278">
    <property type="entry name" value="Arg-tRNA-ligase"/>
</dbReference>
<comment type="subcellular location">
    <subcellularLocation>
        <location evidence="1 11">Cytoplasm</location>
    </subcellularLocation>
</comment>
<dbReference type="FunFam" id="1.10.730.10:FF:000006">
    <property type="entry name" value="Arginyl-tRNA synthetase 2, mitochondrial"/>
    <property type="match status" value="1"/>
</dbReference>
<dbReference type="Gene3D" id="3.40.50.620">
    <property type="entry name" value="HUPs"/>
    <property type="match status" value="1"/>
</dbReference>
<dbReference type="CDD" id="cd07956">
    <property type="entry name" value="Anticodon_Ia_Arg"/>
    <property type="match status" value="1"/>
</dbReference>
<dbReference type="NCBIfam" id="TIGR00456">
    <property type="entry name" value="argS"/>
    <property type="match status" value="1"/>
</dbReference>
<dbReference type="CDD" id="cd00671">
    <property type="entry name" value="ArgRS_core"/>
    <property type="match status" value="1"/>
</dbReference>
<feature type="short sequence motif" description="'HIGH' region" evidence="11">
    <location>
        <begin position="124"/>
        <end position="134"/>
    </location>
</feature>
<comment type="caution">
    <text evidence="15">The sequence shown here is derived from an EMBL/GenBank/DDBJ whole genome shotgun (WGS) entry which is preliminary data.</text>
</comment>
<dbReference type="InterPro" id="IPR001412">
    <property type="entry name" value="aa-tRNA-synth_I_CS"/>
</dbReference>
<dbReference type="Gene3D" id="3.30.1360.70">
    <property type="entry name" value="Arginyl tRNA synthetase N-terminal domain"/>
    <property type="match status" value="1"/>
</dbReference>
<dbReference type="SUPFAM" id="SSF47323">
    <property type="entry name" value="Anticodon-binding domain of a subclass of class I aminoacyl-tRNA synthetases"/>
    <property type="match status" value="1"/>
</dbReference>
<evidence type="ECO:0000256" key="11">
    <source>
        <dbReference type="HAMAP-Rule" id="MF_00123"/>
    </source>
</evidence>
<keyword evidence="8 11" id="KW-0648">Protein biosynthesis</keyword>
<reference evidence="15 16" key="1">
    <citation type="submission" date="2009-09" db="EMBL/GenBank/DDBJ databases">
        <authorList>
            <person name="Weinstock G."/>
            <person name="Sodergren E."/>
            <person name="Clifton S."/>
            <person name="Fulton L."/>
            <person name="Fulton B."/>
            <person name="Courtney L."/>
            <person name="Fronick C."/>
            <person name="Harrison M."/>
            <person name="Strong C."/>
            <person name="Farmer C."/>
            <person name="Delahaunty K."/>
            <person name="Markovic C."/>
            <person name="Hall O."/>
            <person name="Minx P."/>
            <person name="Tomlinson C."/>
            <person name="Mitreva M."/>
            <person name="Nelson J."/>
            <person name="Hou S."/>
            <person name="Wollam A."/>
            <person name="Pepin K.H."/>
            <person name="Johnson M."/>
            <person name="Bhonagiri V."/>
            <person name="Nash W.E."/>
            <person name="Warren W."/>
            <person name="Chinwalla A."/>
            <person name="Mardis E.R."/>
            <person name="Wilson R.K."/>
        </authorList>
    </citation>
    <scope>NUCLEOTIDE SEQUENCE [LARGE SCALE GENOMIC DNA]</scope>
    <source>
        <strain evidence="15 16">F0254</strain>
    </source>
</reference>
<dbReference type="InterPro" id="IPR005148">
    <property type="entry name" value="Arg-tRNA-synth_N"/>
</dbReference>
<dbReference type="Pfam" id="PF05746">
    <property type="entry name" value="DALR_1"/>
    <property type="match status" value="1"/>
</dbReference>
<dbReference type="Proteomes" id="UP000006233">
    <property type="component" value="Unassembled WGS sequence"/>
</dbReference>
<dbReference type="HOGENOM" id="CLU_006406_6_1_0"/>
<evidence type="ECO:0000256" key="2">
    <source>
        <dbReference type="ARBA" id="ARBA00005594"/>
    </source>
</evidence>
<comment type="subunit">
    <text evidence="3 11">Monomer.</text>
</comment>
<dbReference type="STRING" id="634994.GCWU000323_02531"/>
<accession>C9N110</accession>
<evidence type="ECO:0000256" key="10">
    <source>
        <dbReference type="ARBA" id="ARBA00049339"/>
    </source>
</evidence>
<dbReference type="Pfam" id="PF03485">
    <property type="entry name" value="Arg_tRNA_synt_N"/>
    <property type="match status" value="1"/>
</dbReference>
<dbReference type="eggNOG" id="COG0018">
    <property type="taxonomic scope" value="Bacteria"/>
</dbReference>
<feature type="domain" description="DALR anticodon binding" evidence="13">
    <location>
        <begin position="455"/>
        <end position="574"/>
    </location>
</feature>
<dbReference type="PROSITE" id="PS00178">
    <property type="entry name" value="AA_TRNA_LIGASE_I"/>
    <property type="match status" value="1"/>
</dbReference>
<evidence type="ECO:0000256" key="12">
    <source>
        <dbReference type="RuleBase" id="RU363038"/>
    </source>
</evidence>
<dbReference type="EMBL" id="ACVB02000027">
    <property type="protein sequence ID" value="EEX73496.1"/>
    <property type="molecule type" value="Genomic_DNA"/>
</dbReference>
<dbReference type="FunFam" id="3.40.50.620:FF:000116">
    <property type="entry name" value="Arginine--tRNA ligase"/>
    <property type="match status" value="1"/>
</dbReference>
<evidence type="ECO:0000256" key="4">
    <source>
        <dbReference type="ARBA" id="ARBA00022490"/>
    </source>
</evidence>
<dbReference type="Gene3D" id="1.10.730.10">
    <property type="entry name" value="Isoleucyl-tRNA Synthetase, Domain 1"/>
    <property type="match status" value="1"/>
</dbReference>
<evidence type="ECO:0000313" key="16">
    <source>
        <dbReference type="Proteomes" id="UP000006233"/>
    </source>
</evidence>
<protein>
    <recommendedName>
        <fullName evidence="11">Arginine--tRNA ligase</fullName>
        <ecNumber evidence="11">6.1.1.19</ecNumber>
    </recommendedName>
    <alternativeName>
        <fullName evidence="11">Arginyl-tRNA synthetase</fullName>
        <shortName evidence="11">ArgRS</shortName>
    </alternativeName>
</protein>
<gene>
    <name evidence="11 15" type="primary">argS</name>
    <name evidence="15" type="ORF">GCWU000323_02531</name>
</gene>
<keyword evidence="6 11" id="KW-0547">Nucleotide-binding</keyword>
<evidence type="ECO:0000259" key="13">
    <source>
        <dbReference type="SMART" id="SM00836"/>
    </source>
</evidence>
<evidence type="ECO:0000256" key="5">
    <source>
        <dbReference type="ARBA" id="ARBA00022598"/>
    </source>
</evidence>
<name>C9N110_9FUSO</name>
<evidence type="ECO:0000256" key="9">
    <source>
        <dbReference type="ARBA" id="ARBA00023146"/>
    </source>
</evidence>
<evidence type="ECO:0000313" key="15">
    <source>
        <dbReference type="EMBL" id="EEX73496.1"/>
    </source>
</evidence>
<keyword evidence="5 11" id="KW-0436">Ligase</keyword>
<feature type="domain" description="Arginyl tRNA synthetase N-terminal" evidence="14">
    <location>
        <begin position="6"/>
        <end position="89"/>
    </location>
</feature>
<evidence type="ECO:0000256" key="1">
    <source>
        <dbReference type="ARBA" id="ARBA00004496"/>
    </source>
</evidence>
<evidence type="ECO:0000256" key="3">
    <source>
        <dbReference type="ARBA" id="ARBA00011245"/>
    </source>
</evidence>
<organism evidence="15 16">
    <name type="scientific">Leptotrichia hofstadii F0254</name>
    <dbReference type="NCBI Taxonomy" id="634994"/>
    <lineage>
        <taxon>Bacteria</taxon>
        <taxon>Fusobacteriati</taxon>
        <taxon>Fusobacteriota</taxon>
        <taxon>Fusobacteriia</taxon>
        <taxon>Fusobacteriales</taxon>
        <taxon>Leptotrichiaceae</taxon>
        <taxon>Leptotrichia</taxon>
    </lineage>
</organism>
<comment type="similarity">
    <text evidence="2 11 12">Belongs to the class-I aminoacyl-tRNA synthetase family.</text>
</comment>
<dbReference type="InterPro" id="IPR035684">
    <property type="entry name" value="ArgRS_core"/>
</dbReference>
<dbReference type="PANTHER" id="PTHR11956:SF5">
    <property type="entry name" value="ARGININE--TRNA LIGASE, CYTOPLASMIC"/>
    <property type="match status" value="1"/>
</dbReference>
<dbReference type="SMART" id="SM00836">
    <property type="entry name" value="DALR_1"/>
    <property type="match status" value="1"/>
</dbReference>
<comment type="catalytic activity">
    <reaction evidence="10 11">
        <text>tRNA(Arg) + L-arginine + ATP = L-arginyl-tRNA(Arg) + AMP + diphosphate</text>
        <dbReference type="Rhea" id="RHEA:20301"/>
        <dbReference type="Rhea" id="RHEA-COMP:9658"/>
        <dbReference type="Rhea" id="RHEA-COMP:9673"/>
        <dbReference type="ChEBI" id="CHEBI:30616"/>
        <dbReference type="ChEBI" id="CHEBI:32682"/>
        <dbReference type="ChEBI" id="CHEBI:33019"/>
        <dbReference type="ChEBI" id="CHEBI:78442"/>
        <dbReference type="ChEBI" id="CHEBI:78513"/>
        <dbReference type="ChEBI" id="CHEBI:456215"/>
        <dbReference type="EC" id="6.1.1.19"/>
    </reaction>
</comment>
<dbReference type="SUPFAM" id="SSF55190">
    <property type="entry name" value="Arginyl-tRNA synthetase (ArgRS), N-terminal 'additional' domain"/>
    <property type="match status" value="1"/>
</dbReference>
<proteinExistence type="inferred from homology"/>
<dbReference type="GO" id="GO:0004814">
    <property type="term" value="F:arginine-tRNA ligase activity"/>
    <property type="evidence" value="ECO:0007669"/>
    <property type="project" value="UniProtKB-UniRule"/>
</dbReference>
<dbReference type="HAMAP" id="MF_00123">
    <property type="entry name" value="Arg_tRNA_synth"/>
    <property type="match status" value="1"/>
</dbReference>
<dbReference type="EC" id="6.1.1.19" evidence="11"/>
<dbReference type="GO" id="GO:0005737">
    <property type="term" value="C:cytoplasm"/>
    <property type="evidence" value="ECO:0007669"/>
    <property type="project" value="UniProtKB-SubCell"/>
</dbReference>
<dbReference type="InterPro" id="IPR014729">
    <property type="entry name" value="Rossmann-like_a/b/a_fold"/>
</dbReference>
<sequence length="574" mass="66534">MELLTIKLKKLFSENINNIFGADYAEKVDIQNSTKKEFGDFQTNFAMVSSKLIGKNPREIASTLVDNFKENDIIEKLEIAGPGFINIYLKNSFLNEEIKKVENEKYDFSFLNTDKTVIIDYSSPNIAKRMHIGHLRSTIIGDSIKRILQFLGFHTLADNHIGDWGTQFGKLIVAYKNWLNKKAYEEDPIGELERIYVQFSDEAKKNPALEDEAREELKKLQLGDEDNQKLWKEFIDISLKEYNKIYDRLDVNFDYYYGESFYNDMMPSVLEELKEKGIAREDQGALVVFFENDKLPPAIVQKKDGSFLYTTSDLATMKFRKDELNVDEAVYLTDDRQQNHFKQVFEIGEMLGEPYNYKKTHVVFGIMRFGDGMIFSSRSGNIIRLVDLLDEAKTQVKKVIDEKNPNIPEDEKENISEIVGSGAIKYFDLSQNRTSDITFTWDKVLSFEGNTGPYLQYTYVRIMSIFRKLKEENIDVENENIILDDMTGIERELAAELLRFPQAVVKSYESYRPNIIADYLFDMAKLFNNFYNSSSILKEENKKVMDARILLVKKTAFVLKEGLSLLGIKTVDRM</sequence>
<evidence type="ECO:0000259" key="14">
    <source>
        <dbReference type="SMART" id="SM01016"/>
    </source>
</evidence>
<dbReference type="PRINTS" id="PR01038">
    <property type="entry name" value="TRNASYNTHARG"/>
</dbReference>
<dbReference type="Pfam" id="PF00750">
    <property type="entry name" value="tRNA-synt_1d"/>
    <property type="match status" value="1"/>
</dbReference>
<dbReference type="PANTHER" id="PTHR11956">
    <property type="entry name" value="ARGINYL-TRNA SYNTHETASE"/>
    <property type="match status" value="1"/>
</dbReference>
<keyword evidence="9 11" id="KW-0030">Aminoacyl-tRNA synthetase</keyword>
<dbReference type="RefSeq" id="WP_006805818.1">
    <property type="nucleotide sequence ID" value="NZ_GG700633.1"/>
</dbReference>
<evidence type="ECO:0000256" key="7">
    <source>
        <dbReference type="ARBA" id="ARBA00022840"/>
    </source>
</evidence>
<keyword evidence="7 11" id="KW-0067">ATP-binding</keyword>
<evidence type="ECO:0000256" key="6">
    <source>
        <dbReference type="ARBA" id="ARBA00022741"/>
    </source>
</evidence>
<dbReference type="SUPFAM" id="SSF52374">
    <property type="entry name" value="Nucleotidylyl transferase"/>
    <property type="match status" value="1"/>
</dbReference>
<dbReference type="GO" id="GO:0006420">
    <property type="term" value="P:arginyl-tRNA aminoacylation"/>
    <property type="evidence" value="ECO:0007669"/>
    <property type="project" value="UniProtKB-UniRule"/>
</dbReference>
<evidence type="ECO:0000256" key="8">
    <source>
        <dbReference type="ARBA" id="ARBA00022917"/>
    </source>
</evidence>
<dbReference type="InterPro" id="IPR008909">
    <property type="entry name" value="DALR_anticod-bd"/>
</dbReference>
<dbReference type="AlphaFoldDB" id="C9N110"/>